<proteinExistence type="predicted"/>
<dbReference type="EMBL" id="REFC01000015">
    <property type="protein sequence ID" value="RMA57034.1"/>
    <property type="molecule type" value="Genomic_DNA"/>
</dbReference>
<dbReference type="RefSeq" id="WP_121908465.1">
    <property type="nucleotide sequence ID" value="NZ_REFC01000015.1"/>
</dbReference>
<evidence type="ECO:0000313" key="2">
    <source>
        <dbReference type="Proteomes" id="UP000271339"/>
    </source>
</evidence>
<dbReference type="AlphaFoldDB" id="A0A3L9Y9J0"/>
<comment type="caution">
    <text evidence="1">The sequence shown here is derived from an EMBL/GenBank/DDBJ whole genome shotgun (WGS) entry which is preliminary data.</text>
</comment>
<reference evidence="1 2" key="1">
    <citation type="submission" date="2018-10" db="EMBL/GenBank/DDBJ databases">
        <title>Genomic Encyclopedia of Archaeal and Bacterial Type Strains, Phase II (KMG-II): from individual species to whole genera.</title>
        <authorList>
            <person name="Goeker M."/>
        </authorList>
    </citation>
    <scope>NUCLEOTIDE SEQUENCE [LARGE SCALE GENOMIC DNA]</scope>
    <source>
        <strain evidence="1 2">DSM 23424</strain>
    </source>
</reference>
<sequence>MKKTLFIVAITALLFIQCGKDNNPFSIQKGAIGNLTKDIQMKQIDSLFANDSIVKLNPIKDAIGTQGEVEIYEKGGNKLLLLSPADESDPNSKITNVQVFDSRYQTDKGLNSASRFKDIKANYTISDVQTTINAVVVFLEGSDVFVTIDKKELPENLRYNPTITVEPSQIPDEAAFKYFYIGWDIDDSKPSE</sequence>
<accession>A0A3L9Y9J0</accession>
<name>A0A3L9Y9J0_9FLAO</name>
<keyword evidence="2" id="KW-1185">Reference proteome</keyword>
<evidence type="ECO:0000313" key="1">
    <source>
        <dbReference type="EMBL" id="RMA57034.1"/>
    </source>
</evidence>
<dbReference type="Proteomes" id="UP000271339">
    <property type="component" value="Unassembled WGS sequence"/>
</dbReference>
<protein>
    <submittedName>
        <fullName evidence="1">Uncharacterized protein</fullName>
    </submittedName>
</protein>
<dbReference type="OrthoDB" id="1436858at2"/>
<organism evidence="1 2">
    <name type="scientific">Ulvibacter antarcticus</name>
    <dbReference type="NCBI Taxonomy" id="442714"/>
    <lineage>
        <taxon>Bacteria</taxon>
        <taxon>Pseudomonadati</taxon>
        <taxon>Bacteroidota</taxon>
        <taxon>Flavobacteriia</taxon>
        <taxon>Flavobacteriales</taxon>
        <taxon>Flavobacteriaceae</taxon>
        <taxon>Ulvibacter</taxon>
    </lineage>
</organism>
<gene>
    <name evidence="1" type="ORF">BXY75_2915</name>
</gene>